<sequence>MRSAIQNHEATTTTTPQCADEPFWVSIKVVGPVENQRGRYGGFATREAVLSAAKDVVVEWLGRVRDEGLPFEKDVVFRRAHGRNSAPRLYALSESSRNAAH</sequence>
<accession>A0A1Q5UPA1</accession>
<dbReference type="AlphaFoldDB" id="A0A1Q5UPA1"/>
<protein>
    <submittedName>
        <fullName evidence="1">Uncharacterized protein</fullName>
    </submittedName>
</protein>
<dbReference type="EMBL" id="MNBE01000104">
    <property type="protein sequence ID" value="OKP14284.1"/>
    <property type="molecule type" value="Genomic_DNA"/>
</dbReference>
<dbReference type="Proteomes" id="UP000186955">
    <property type="component" value="Unassembled WGS sequence"/>
</dbReference>
<name>A0A1Q5UPA1_9EURO</name>
<proteinExistence type="predicted"/>
<evidence type="ECO:0000313" key="1">
    <source>
        <dbReference type="EMBL" id="OKP14284.1"/>
    </source>
</evidence>
<gene>
    <name evidence="1" type="ORF">PENSUB_47</name>
</gene>
<evidence type="ECO:0000313" key="2">
    <source>
        <dbReference type="Proteomes" id="UP000186955"/>
    </source>
</evidence>
<reference evidence="1 2" key="1">
    <citation type="submission" date="2016-10" db="EMBL/GenBank/DDBJ databases">
        <title>Genome sequence of the ascomycete fungus Penicillium subrubescens.</title>
        <authorList>
            <person name="De Vries R.P."/>
            <person name="Peng M."/>
            <person name="Dilokpimol A."/>
            <person name="Hilden K."/>
            <person name="Makela M.R."/>
            <person name="Grigoriev I."/>
            <person name="Riley R."/>
            <person name="Granchi Z."/>
        </authorList>
    </citation>
    <scope>NUCLEOTIDE SEQUENCE [LARGE SCALE GENOMIC DNA]</scope>
    <source>
        <strain evidence="1 2">CBS 132785</strain>
    </source>
</reference>
<comment type="caution">
    <text evidence="1">The sequence shown here is derived from an EMBL/GenBank/DDBJ whole genome shotgun (WGS) entry which is preliminary data.</text>
</comment>
<keyword evidence="2" id="KW-1185">Reference proteome</keyword>
<organism evidence="1 2">
    <name type="scientific">Penicillium subrubescens</name>
    <dbReference type="NCBI Taxonomy" id="1316194"/>
    <lineage>
        <taxon>Eukaryota</taxon>
        <taxon>Fungi</taxon>
        <taxon>Dikarya</taxon>
        <taxon>Ascomycota</taxon>
        <taxon>Pezizomycotina</taxon>
        <taxon>Eurotiomycetes</taxon>
        <taxon>Eurotiomycetidae</taxon>
        <taxon>Eurotiales</taxon>
        <taxon>Aspergillaceae</taxon>
        <taxon>Penicillium</taxon>
    </lineage>
</organism>